<protein>
    <recommendedName>
        <fullName evidence="10 13">Deferrochelatase</fullName>
        <ecNumber evidence="13">1.11.1.-</ecNumber>
    </recommendedName>
    <alternativeName>
        <fullName evidence="11 13">Peroxidase EfeB</fullName>
    </alternativeName>
</protein>
<keyword evidence="7 13" id="KW-0408">Iron</keyword>
<dbReference type="NCBIfam" id="TIGR01412">
    <property type="entry name" value="tat_substr_1"/>
    <property type="match status" value="1"/>
</dbReference>
<dbReference type="EMBL" id="JBHRZV010000051">
    <property type="protein sequence ID" value="MFC3928656.1"/>
    <property type="molecule type" value="Genomic_DNA"/>
</dbReference>
<proteinExistence type="inferred from homology"/>
<evidence type="ECO:0000313" key="16">
    <source>
        <dbReference type="EMBL" id="MFC3928656.1"/>
    </source>
</evidence>
<dbReference type="PROSITE" id="PS51318">
    <property type="entry name" value="TAT"/>
    <property type="match status" value="1"/>
</dbReference>
<dbReference type="EC" id="1.11.1.-" evidence="13"/>
<dbReference type="SUPFAM" id="SSF54909">
    <property type="entry name" value="Dimeric alpha+beta barrel"/>
    <property type="match status" value="1"/>
</dbReference>
<keyword evidence="8" id="KW-0456">Lyase</keyword>
<feature type="domain" description="Dyp-type peroxidase C-terminal" evidence="15">
    <location>
        <begin position="222"/>
        <end position="396"/>
    </location>
</feature>
<keyword evidence="3 13" id="KW-0349">Heme</keyword>
<evidence type="ECO:0000259" key="14">
    <source>
        <dbReference type="Pfam" id="PF04261"/>
    </source>
</evidence>
<evidence type="ECO:0000256" key="2">
    <source>
        <dbReference type="ARBA" id="ARBA00022559"/>
    </source>
</evidence>
<reference evidence="17" key="1">
    <citation type="journal article" date="2019" name="Int. J. Syst. Evol. Microbiol.">
        <title>The Global Catalogue of Microorganisms (GCM) 10K type strain sequencing project: providing services to taxonomists for standard genome sequencing and annotation.</title>
        <authorList>
            <consortium name="The Broad Institute Genomics Platform"/>
            <consortium name="The Broad Institute Genome Sequencing Center for Infectious Disease"/>
            <person name="Wu L."/>
            <person name="Ma J."/>
        </authorList>
    </citation>
    <scope>NUCLEOTIDE SEQUENCE [LARGE SCALE GENOMIC DNA]</scope>
    <source>
        <strain evidence="17">CCUG 67170</strain>
    </source>
</reference>
<dbReference type="InterPro" id="IPR019546">
    <property type="entry name" value="TAT_signal_bac_arc"/>
</dbReference>
<keyword evidence="4 13" id="KW-0479">Metal-binding</keyword>
<feature type="domain" description="Dyp-type peroxidase N-terminal" evidence="14">
    <location>
        <begin position="62"/>
        <end position="213"/>
    </location>
</feature>
<comment type="caution">
    <text evidence="16">The sequence shown here is derived from an EMBL/GenBank/DDBJ whole genome shotgun (WGS) entry which is preliminary data.</text>
</comment>
<dbReference type="PANTHER" id="PTHR30521:SF4">
    <property type="entry name" value="DEFERROCHELATASE"/>
    <property type="match status" value="1"/>
</dbReference>
<sequence length="408" mass="45359">MTEENFFDKKMSRREFLKKAGIGGAGLALGASAASAFFGQATEEARDSFDGDEEIPFYGKHQAGITTPVQKHVYLCILDLASTDKTSIQELFKDWTSYIAKMVEGELVKETEANSFRPPHDTGETVGIKPHRLTVTVGVAGTFLDKLGMSDKKPAALKDLPAFPRDQLREEFTGGDIIIQACSDDAQVSFHAVRNLVRKGRNLVTMKWSQAGFLAIGGRNQTPRNLFGFKDGTVQPDKKDYDNQLWVTDEGWLKGGSYFIIRKIAMYLETWDRTSLHEQEATFGRYKESGAPFGKKNEFDEVDLNLKDENGDPLIPVDSHVRLARESGAQILRRAYSYSDGLDSKTGQFNTGLLFLCFQKDPEQFVTIQKNLGSADKLNEYISHIGSGVFAAFPGVKKGGYLGQKLFE</sequence>
<dbReference type="InterPro" id="IPR011008">
    <property type="entry name" value="Dimeric_a/b-barrel"/>
</dbReference>
<dbReference type="InterPro" id="IPR048327">
    <property type="entry name" value="Dyp_perox_N"/>
</dbReference>
<evidence type="ECO:0000256" key="8">
    <source>
        <dbReference type="ARBA" id="ARBA00023239"/>
    </source>
</evidence>
<evidence type="ECO:0000256" key="11">
    <source>
        <dbReference type="ARBA" id="ARBA00033775"/>
    </source>
</evidence>
<comment type="similarity">
    <text evidence="9 13">Belongs to the DyP-type peroxidase family.</text>
</comment>
<comment type="cofactor">
    <cofactor evidence="13">
        <name>heme b</name>
        <dbReference type="ChEBI" id="CHEBI:60344"/>
    </cofactor>
    <text evidence="13">Binds 1 heme b (iron(II)-protoporphyrin IX) group non-covalently per subunit.</text>
</comment>
<dbReference type="PANTHER" id="PTHR30521">
    <property type="entry name" value="DEFERROCHELATASE/PEROXIDASE"/>
    <property type="match status" value="1"/>
</dbReference>
<evidence type="ECO:0000256" key="9">
    <source>
        <dbReference type="ARBA" id="ARBA00025737"/>
    </source>
</evidence>
<dbReference type="NCBIfam" id="TIGR01409">
    <property type="entry name" value="TAT_signal_seq"/>
    <property type="match status" value="1"/>
</dbReference>
<dbReference type="RefSeq" id="WP_380427414.1">
    <property type="nucleotide sequence ID" value="NZ_JBHRZV010000051.1"/>
</dbReference>
<accession>A0ABV8CXV9</accession>
<dbReference type="Proteomes" id="UP001595807">
    <property type="component" value="Unassembled WGS sequence"/>
</dbReference>
<dbReference type="InterPro" id="IPR006311">
    <property type="entry name" value="TAT_signal"/>
</dbReference>
<keyword evidence="5" id="KW-0732">Signal</keyword>
<evidence type="ECO:0000256" key="3">
    <source>
        <dbReference type="ARBA" id="ARBA00022617"/>
    </source>
</evidence>
<dbReference type="InterPro" id="IPR006314">
    <property type="entry name" value="Dyp_peroxidase"/>
</dbReference>
<keyword evidence="2 13" id="KW-0575">Peroxidase</keyword>
<evidence type="ECO:0000256" key="12">
    <source>
        <dbReference type="ARBA" id="ARBA00048856"/>
    </source>
</evidence>
<gene>
    <name evidence="16" type="primary">efeB</name>
    <name evidence="16" type="ORF">ACFORF_08800</name>
</gene>
<comment type="subcellular location">
    <subcellularLocation>
        <location evidence="1">Cell envelope</location>
    </subcellularLocation>
</comment>
<organism evidence="16 17">
    <name type="scientific">Streptococcus caprae</name>
    <dbReference type="NCBI Taxonomy" id="1640501"/>
    <lineage>
        <taxon>Bacteria</taxon>
        <taxon>Bacillati</taxon>
        <taxon>Bacillota</taxon>
        <taxon>Bacilli</taxon>
        <taxon>Lactobacillales</taxon>
        <taxon>Streptococcaceae</taxon>
        <taxon>Streptococcus</taxon>
    </lineage>
</organism>
<keyword evidence="17" id="KW-1185">Reference proteome</keyword>
<keyword evidence="6 13" id="KW-0560">Oxidoreductase</keyword>
<dbReference type="InterPro" id="IPR048328">
    <property type="entry name" value="Dyp_perox_C"/>
</dbReference>
<dbReference type="NCBIfam" id="TIGR01413">
    <property type="entry name" value="Dyp_perox_fam"/>
    <property type="match status" value="1"/>
</dbReference>
<evidence type="ECO:0000256" key="1">
    <source>
        <dbReference type="ARBA" id="ARBA00004196"/>
    </source>
</evidence>
<dbReference type="PROSITE" id="PS51404">
    <property type="entry name" value="DYP_PEROXIDASE"/>
    <property type="match status" value="1"/>
</dbReference>
<evidence type="ECO:0000256" key="10">
    <source>
        <dbReference type="ARBA" id="ARBA00033771"/>
    </source>
</evidence>
<evidence type="ECO:0000256" key="7">
    <source>
        <dbReference type="ARBA" id="ARBA00023004"/>
    </source>
</evidence>
<evidence type="ECO:0000256" key="13">
    <source>
        <dbReference type="RuleBase" id="RU365017"/>
    </source>
</evidence>
<dbReference type="InterPro" id="IPR006313">
    <property type="entry name" value="EfeB/EfeN"/>
</dbReference>
<comment type="catalytic activity">
    <reaction evidence="12">
        <text>heme b + 2 H(+) = protoporphyrin IX + Fe(2+)</text>
        <dbReference type="Rhea" id="RHEA:22584"/>
        <dbReference type="ChEBI" id="CHEBI:15378"/>
        <dbReference type="ChEBI" id="CHEBI:29033"/>
        <dbReference type="ChEBI" id="CHEBI:57306"/>
        <dbReference type="ChEBI" id="CHEBI:60344"/>
        <dbReference type="EC" id="4.98.1.1"/>
    </reaction>
    <physiologicalReaction direction="left-to-right" evidence="12">
        <dbReference type="Rhea" id="RHEA:22585"/>
    </physiologicalReaction>
</comment>
<evidence type="ECO:0000313" key="17">
    <source>
        <dbReference type="Proteomes" id="UP001595807"/>
    </source>
</evidence>
<evidence type="ECO:0000256" key="5">
    <source>
        <dbReference type="ARBA" id="ARBA00022729"/>
    </source>
</evidence>
<dbReference type="Pfam" id="PF20628">
    <property type="entry name" value="Dyp_perox_C"/>
    <property type="match status" value="1"/>
</dbReference>
<name>A0ABV8CXV9_9STRE</name>
<comment type="function">
    <text evidence="13">Involved in the recovery of exogenous heme iron. Extracts iron from heme while preserving the protoporphyrin ring intact.</text>
</comment>
<dbReference type="Pfam" id="PF04261">
    <property type="entry name" value="Dyp_perox_N"/>
    <property type="match status" value="1"/>
</dbReference>
<evidence type="ECO:0000256" key="4">
    <source>
        <dbReference type="ARBA" id="ARBA00022723"/>
    </source>
</evidence>
<evidence type="ECO:0000259" key="15">
    <source>
        <dbReference type="Pfam" id="PF20628"/>
    </source>
</evidence>
<evidence type="ECO:0000256" key="6">
    <source>
        <dbReference type="ARBA" id="ARBA00023002"/>
    </source>
</evidence>